<feature type="signal peptide" evidence="5">
    <location>
        <begin position="1"/>
        <end position="25"/>
    </location>
</feature>
<dbReference type="RefSeq" id="WP_158029203.1">
    <property type="nucleotide sequence ID" value="NZ_BMHG01000001.1"/>
</dbReference>
<evidence type="ECO:0000256" key="3">
    <source>
        <dbReference type="ARBA" id="ARBA00022448"/>
    </source>
</evidence>
<evidence type="ECO:0000313" key="6">
    <source>
        <dbReference type="EMBL" id="KAB1648008.1"/>
    </source>
</evidence>
<dbReference type="SUPFAM" id="SSF53850">
    <property type="entry name" value="Periplasmic binding protein-like II"/>
    <property type="match status" value="1"/>
</dbReference>
<sequence length="440" mass="46260">MHRRGLTAVTAAALVALTGCVAADAGDGNAETVLTLRLWDEHAAAAYEDAVSAFSAANPDIAVEVDVVAWDEYFVALRDDVASGSGPDVFWLNGSYYEDYADNRLVRPVSDLFDHDPTGAWSPQVISQYVKHGEMWGVPQVMDGGTALYYNADALARAGVTPGELDGLTWHPTDPGRDSLLPLLQRLTLDEQGRNAADPDFDPSSVQQWGLNAGQELQNVELNFIGSNGGRYQDDAGRLTLTDPATLEAYDYLVRLINEHRVAPPAAESNPGGEGPRERFLDGSLAVYLSGTYSLAQVAGEASFEWGIAELPAGPAGQVTTTPGVVAAANAAGEHPDETERLLAWLGSPEGNEYLASAGAAVPAVTGARAAYDAYWSQAGVDVSPFFEVLAGNPQIDPAAGQNFGAMIANAKPVLDQVFAGEIDVATGLAQAEEAANAVV</sequence>
<dbReference type="PANTHER" id="PTHR43649">
    <property type="entry name" value="ARABINOSE-BINDING PROTEIN-RELATED"/>
    <property type="match status" value="1"/>
</dbReference>
<dbReference type="InterPro" id="IPR006059">
    <property type="entry name" value="SBP"/>
</dbReference>
<keyword evidence="3" id="KW-0813">Transport</keyword>
<keyword evidence="7" id="KW-1185">Reference proteome</keyword>
<name>A0A6H9WMN9_9MICO</name>
<evidence type="ECO:0000256" key="2">
    <source>
        <dbReference type="ARBA" id="ARBA00008520"/>
    </source>
</evidence>
<protein>
    <submittedName>
        <fullName evidence="6">Extracellular solute-binding protein</fullName>
    </submittedName>
</protein>
<dbReference type="EMBL" id="WBJY01000002">
    <property type="protein sequence ID" value="KAB1648008.1"/>
    <property type="molecule type" value="Genomic_DNA"/>
</dbReference>
<proteinExistence type="inferred from homology"/>
<dbReference type="PROSITE" id="PS51257">
    <property type="entry name" value="PROKAR_LIPOPROTEIN"/>
    <property type="match status" value="1"/>
</dbReference>
<keyword evidence="4 5" id="KW-0732">Signal</keyword>
<feature type="chain" id="PRO_5026170502" evidence="5">
    <location>
        <begin position="26"/>
        <end position="440"/>
    </location>
</feature>
<dbReference type="OrthoDB" id="1650177at2"/>
<dbReference type="Pfam" id="PF01547">
    <property type="entry name" value="SBP_bac_1"/>
    <property type="match status" value="1"/>
</dbReference>
<evidence type="ECO:0000256" key="4">
    <source>
        <dbReference type="ARBA" id="ARBA00022729"/>
    </source>
</evidence>
<evidence type="ECO:0000256" key="5">
    <source>
        <dbReference type="SAM" id="SignalP"/>
    </source>
</evidence>
<dbReference type="Gene3D" id="3.40.190.10">
    <property type="entry name" value="Periplasmic binding protein-like II"/>
    <property type="match status" value="1"/>
</dbReference>
<dbReference type="InterPro" id="IPR050490">
    <property type="entry name" value="Bact_solute-bd_prot1"/>
</dbReference>
<evidence type="ECO:0000256" key="1">
    <source>
        <dbReference type="ARBA" id="ARBA00004196"/>
    </source>
</evidence>
<comment type="similarity">
    <text evidence="2">Belongs to the bacterial solute-binding protein 1 family.</text>
</comment>
<accession>A0A6H9WMN9</accession>
<reference evidence="6 7" key="1">
    <citation type="submission" date="2019-09" db="EMBL/GenBank/DDBJ databases">
        <title>Phylogeny of genus Pseudoclavibacter and closely related genus.</title>
        <authorList>
            <person name="Li Y."/>
        </authorList>
    </citation>
    <scope>NUCLEOTIDE SEQUENCE [LARGE SCALE GENOMIC DNA]</scope>
    <source>
        <strain evidence="6 7">EGI 60007</strain>
    </source>
</reference>
<organism evidence="6 7">
    <name type="scientific">Pseudoclavibacter endophyticus</name>
    <dbReference type="NCBI Taxonomy" id="1778590"/>
    <lineage>
        <taxon>Bacteria</taxon>
        <taxon>Bacillati</taxon>
        <taxon>Actinomycetota</taxon>
        <taxon>Actinomycetes</taxon>
        <taxon>Micrococcales</taxon>
        <taxon>Microbacteriaceae</taxon>
        <taxon>Pseudoclavibacter</taxon>
    </lineage>
</organism>
<dbReference type="Proteomes" id="UP000431744">
    <property type="component" value="Unassembled WGS sequence"/>
</dbReference>
<dbReference type="AlphaFoldDB" id="A0A6H9WMN9"/>
<comment type="caution">
    <text evidence="6">The sequence shown here is derived from an EMBL/GenBank/DDBJ whole genome shotgun (WGS) entry which is preliminary data.</text>
</comment>
<gene>
    <name evidence="6" type="ORF">F8O04_09740</name>
</gene>
<dbReference type="PANTHER" id="PTHR43649:SF31">
    <property type="entry name" value="SN-GLYCEROL-3-PHOSPHATE-BINDING PERIPLASMIC PROTEIN UGPB"/>
    <property type="match status" value="1"/>
</dbReference>
<dbReference type="GO" id="GO:0030313">
    <property type="term" value="C:cell envelope"/>
    <property type="evidence" value="ECO:0007669"/>
    <property type="project" value="UniProtKB-SubCell"/>
</dbReference>
<evidence type="ECO:0000313" key="7">
    <source>
        <dbReference type="Proteomes" id="UP000431744"/>
    </source>
</evidence>
<comment type="subcellular location">
    <subcellularLocation>
        <location evidence="1">Cell envelope</location>
    </subcellularLocation>
</comment>